<sequence length="160" mass="17301">MSSPPSAGAEEHPPHYILVSQSPLPSGPTASRPLYKSFTHPLIEYHYADDLPHALLPQNPQEHVLVLDYDPTNATPPIAQSLSTDLAVLGVKATEAPASGSATDDNPNPKKNSQIYVIETTQIPLDTSVEHDVDSGQALISEFKQRNTILRAALEYPAPF</sequence>
<evidence type="ECO:0000313" key="2">
    <source>
        <dbReference type="EMBL" id="GJE86047.1"/>
    </source>
</evidence>
<evidence type="ECO:0000256" key="1">
    <source>
        <dbReference type="SAM" id="MobiDB-lite"/>
    </source>
</evidence>
<proteinExistence type="predicted"/>
<accession>A0A9P3FZD5</accession>
<protein>
    <submittedName>
        <fullName evidence="2">Uncharacterized protein</fullName>
    </submittedName>
</protein>
<dbReference type="Proteomes" id="UP000703269">
    <property type="component" value="Unassembled WGS sequence"/>
</dbReference>
<feature type="region of interest" description="Disordered" evidence="1">
    <location>
        <begin position="1"/>
        <end position="32"/>
    </location>
</feature>
<dbReference type="AlphaFoldDB" id="A0A9P3FZD5"/>
<name>A0A9P3FZD5_9APHY</name>
<comment type="caution">
    <text evidence="2">The sequence shown here is derived from an EMBL/GenBank/DDBJ whole genome shotgun (WGS) entry which is preliminary data.</text>
</comment>
<dbReference type="EMBL" id="BPQB01000003">
    <property type="protein sequence ID" value="GJE86047.1"/>
    <property type="molecule type" value="Genomic_DNA"/>
</dbReference>
<gene>
    <name evidence="2" type="ORF">PsYK624_021270</name>
</gene>
<reference evidence="2 3" key="1">
    <citation type="submission" date="2021-08" db="EMBL/GenBank/DDBJ databases">
        <title>Draft Genome Sequence of Phanerochaete sordida strain YK-624.</title>
        <authorList>
            <person name="Mori T."/>
            <person name="Dohra H."/>
            <person name="Suzuki T."/>
            <person name="Kawagishi H."/>
            <person name="Hirai H."/>
        </authorList>
    </citation>
    <scope>NUCLEOTIDE SEQUENCE [LARGE SCALE GENOMIC DNA]</scope>
    <source>
        <strain evidence="2 3">YK-624</strain>
    </source>
</reference>
<dbReference type="OrthoDB" id="3192267at2759"/>
<keyword evidence="3" id="KW-1185">Reference proteome</keyword>
<evidence type="ECO:0000313" key="3">
    <source>
        <dbReference type="Proteomes" id="UP000703269"/>
    </source>
</evidence>
<organism evidence="2 3">
    <name type="scientific">Phanerochaete sordida</name>
    <dbReference type="NCBI Taxonomy" id="48140"/>
    <lineage>
        <taxon>Eukaryota</taxon>
        <taxon>Fungi</taxon>
        <taxon>Dikarya</taxon>
        <taxon>Basidiomycota</taxon>
        <taxon>Agaricomycotina</taxon>
        <taxon>Agaricomycetes</taxon>
        <taxon>Polyporales</taxon>
        <taxon>Phanerochaetaceae</taxon>
        <taxon>Phanerochaete</taxon>
    </lineage>
</organism>